<organism evidence="3 4">
    <name type="scientific">Modestobacter versicolor</name>
    <dbReference type="NCBI Taxonomy" id="429133"/>
    <lineage>
        <taxon>Bacteria</taxon>
        <taxon>Bacillati</taxon>
        <taxon>Actinomycetota</taxon>
        <taxon>Actinomycetes</taxon>
        <taxon>Geodermatophilales</taxon>
        <taxon>Geodermatophilaceae</taxon>
        <taxon>Modestobacter</taxon>
    </lineage>
</organism>
<dbReference type="Proteomes" id="UP000247602">
    <property type="component" value="Unassembled WGS sequence"/>
</dbReference>
<dbReference type="AlphaFoldDB" id="A0A323V2T0"/>
<dbReference type="SUPFAM" id="SSF63418">
    <property type="entry name" value="MurE/MurF N-terminal domain"/>
    <property type="match status" value="1"/>
</dbReference>
<dbReference type="Gene3D" id="3.40.1390.10">
    <property type="entry name" value="MurE/MurF, N-terminal domain"/>
    <property type="match status" value="1"/>
</dbReference>
<accession>A0A323V2T0</accession>
<protein>
    <submittedName>
        <fullName evidence="3">UDP-N-acetylmuramoyl-L-alanyl-D-glutamate--2, 6-diaminopimelate ligase</fullName>
    </submittedName>
</protein>
<keyword evidence="4" id="KW-1185">Reference proteome</keyword>
<keyword evidence="2" id="KW-0131">Cell cycle</keyword>
<comment type="caution">
    <text evidence="3">The sequence shown here is derived from an EMBL/GenBank/DDBJ whole genome shotgun (WGS) entry which is preliminary data.</text>
</comment>
<dbReference type="EMBL" id="QKNV01000446">
    <property type="protein sequence ID" value="PZA19077.1"/>
    <property type="molecule type" value="Genomic_DNA"/>
</dbReference>
<proteinExistence type="predicted"/>
<gene>
    <name evidence="3" type="ORF">DMO24_22670</name>
</gene>
<dbReference type="GO" id="GO:0016874">
    <property type="term" value="F:ligase activity"/>
    <property type="evidence" value="ECO:0007669"/>
    <property type="project" value="UniProtKB-KW"/>
</dbReference>
<name>A0A323V2T0_9ACTN</name>
<feature type="non-terminal residue" evidence="3">
    <location>
        <position position="66"/>
    </location>
</feature>
<evidence type="ECO:0000256" key="2">
    <source>
        <dbReference type="ARBA" id="ARBA00023306"/>
    </source>
</evidence>
<evidence type="ECO:0000256" key="1">
    <source>
        <dbReference type="ARBA" id="ARBA00022618"/>
    </source>
</evidence>
<dbReference type="InterPro" id="IPR035911">
    <property type="entry name" value="MurE/MurF_N"/>
</dbReference>
<dbReference type="GO" id="GO:0051301">
    <property type="term" value="P:cell division"/>
    <property type="evidence" value="ECO:0007669"/>
    <property type="project" value="UniProtKB-KW"/>
</dbReference>
<keyword evidence="1" id="KW-0132">Cell division</keyword>
<keyword evidence="3" id="KW-0436">Ligase</keyword>
<evidence type="ECO:0000313" key="4">
    <source>
        <dbReference type="Proteomes" id="UP000247602"/>
    </source>
</evidence>
<evidence type="ECO:0000313" key="3">
    <source>
        <dbReference type="EMBL" id="PZA19077.1"/>
    </source>
</evidence>
<sequence>MTPTVPGSGPRPAGDRPLTLADLADLVGPPVQGDPATPVTGVTLASGAVRPGDLFAALPGANAHGV</sequence>
<reference evidence="3 4" key="1">
    <citation type="submission" date="2018-06" db="EMBL/GenBank/DDBJ databases">
        <title>Draft genome sequence of Modestobacter versicolor CP153-2.</title>
        <authorList>
            <person name="Gundlapally S.R."/>
        </authorList>
    </citation>
    <scope>NUCLEOTIDE SEQUENCE [LARGE SCALE GENOMIC DNA]</scope>
    <source>
        <strain evidence="3 4">CP153-2</strain>
    </source>
</reference>